<feature type="binding site" evidence="21">
    <location>
        <begin position="211"/>
        <end position="212"/>
    </location>
    <ligand>
        <name>ATP</name>
        <dbReference type="ChEBI" id="CHEBI:30616"/>
    </ligand>
</feature>
<protein>
    <recommendedName>
        <fullName evidence="6 19">D-alanine--D-alanine ligase</fullName>
        <ecNumber evidence="6 19">6.3.2.4</ecNumber>
    </recommendedName>
    <alternativeName>
        <fullName evidence="19">D-Ala-D-Ala ligase</fullName>
    </alternativeName>
    <alternativeName>
        <fullName evidence="19">D-alanylalanine synthetase</fullName>
    </alternativeName>
</protein>
<dbReference type="PROSITE" id="PS00843">
    <property type="entry name" value="DALA_DALA_LIGASE_1"/>
    <property type="match status" value="1"/>
</dbReference>
<dbReference type="PIRSF" id="PIRSF039102">
    <property type="entry name" value="Ddl/VanB"/>
    <property type="match status" value="1"/>
</dbReference>
<evidence type="ECO:0000256" key="18">
    <source>
        <dbReference type="ARBA" id="ARBA00060592"/>
    </source>
</evidence>
<feature type="binding site" evidence="21">
    <location>
        <begin position="334"/>
        <end position="335"/>
    </location>
    <ligand>
        <name>ATP</name>
        <dbReference type="ChEBI" id="CHEBI:30616"/>
    </ligand>
</feature>
<evidence type="ECO:0000256" key="1">
    <source>
        <dbReference type="ARBA" id="ARBA00001936"/>
    </source>
</evidence>
<evidence type="ECO:0000256" key="7">
    <source>
        <dbReference type="ARBA" id="ARBA00022490"/>
    </source>
</evidence>
<feature type="binding site" evidence="21">
    <location>
        <position position="163"/>
    </location>
    <ligand>
        <name>ATP</name>
        <dbReference type="ChEBI" id="CHEBI:30616"/>
    </ligand>
</feature>
<accession>A0A0G0VBU1</accession>
<reference evidence="25 26" key="1">
    <citation type="journal article" date="2015" name="Nature">
        <title>rRNA introns, odd ribosomes, and small enigmatic genomes across a large radiation of phyla.</title>
        <authorList>
            <person name="Brown C.T."/>
            <person name="Hug L.A."/>
            <person name="Thomas B.C."/>
            <person name="Sharon I."/>
            <person name="Castelle C.J."/>
            <person name="Singh A."/>
            <person name="Wilkins M.J."/>
            <person name="Williams K.H."/>
            <person name="Banfield J.F."/>
        </authorList>
    </citation>
    <scope>NUCLEOTIDE SEQUENCE [LARGE SCALE GENOMIC DNA]</scope>
</reference>
<feature type="binding site" evidence="21">
    <location>
        <begin position="203"/>
        <end position="205"/>
    </location>
    <ligand>
        <name>ATP</name>
        <dbReference type="ChEBI" id="CHEBI:30616"/>
    </ligand>
</feature>
<dbReference type="Pfam" id="PF01820">
    <property type="entry name" value="Dala_Dala_lig_N"/>
    <property type="match status" value="1"/>
</dbReference>
<feature type="binding site" evidence="22">
    <location>
        <position position="322"/>
    </location>
    <ligand>
        <name>Mg(2+)</name>
        <dbReference type="ChEBI" id="CHEBI:18420"/>
        <label>1</label>
    </ligand>
</feature>
<dbReference type="HAMAP" id="MF_00047">
    <property type="entry name" value="Dala_Dala_lig"/>
    <property type="match status" value="1"/>
</dbReference>
<dbReference type="Gene3D" id="3.30.470.20">
    <property type="entry name" value="ATP-grasp fold, B domain"/>
    <property type="match status" value="1"/>
</dbReference>
<dbReference type="GO" id="GO:0005829">
    <property type="term" value="C:cytosol"/>
    <property type="evidence" value="ECO:0007669"/>
    <property type="project" value="TreeGrafter"/>
</dbReference>
<dbReference type="Proteomes" id="UP000034108">
    <property type="component" value="Unassembled WGS sequence"/>
</dbReference>
<dbReference type="PROSITE" id="PS00844">
    <property type="entry name" value="DALA_DALA_LIGASE_2"/>
    <property type="match status" value="1"/>
</dbReference>
<comment type="caution">
    <text evidence="25">The sequence shown here is derived from an EMBL/GenBank/DDBJ whole genome shotgun (WGS) entry which is preliminary data.</text>
</comment>
<evidence type="ECO:0000313" key="26">
    <source>
        <dbReference type="Proteomes" id="UP000034108"/>
    </source>
</evidence>
<dbReference type="Gene3D" id="3.40.50.20">
    <property type="match status" value="1"/>
</dbReference>
<keyword evidence="16 19" id="KW-0961">Cell wall biogenesis/degradation</keyword>
<dbReference type="AlphaFoldDB" id="A0A0G0VBU1"/>
<dbReference type="InterPro" id="IPR011095">
    <property type="entry name" value="Dala_Dala_lig_C"/>
</dbReference>
<organism evidence="25 26">
    <name type="scientific">Candidatus Magasanikbacteria bacterium GW2011_GWC2_41_17</name>
    <dbReference type="NCBI Taxonomy" id="1619048"/>
    <lineage>
        <taxon>Bacteria</taxon>
        <taxon>Candidatus Magasanikiibacteriota</taxon>
    </lineage>
</organism>
<comment type="catalytic activity">
    <reaction evidence="17 19">
        <text>2 D-alanine + ATP = D-alanyl-D-alanine + ADP + phosphate + H(+)</text>
        <dbReference type="Rhea" id="RHEA:11224"/>
        <dbReference type="ChEBI" id="CHEBI:15378"/>
        <dbReference type="ChEBI" id="CHEBI:30616"/>
        <dbReference type="ChEBI" id="CHEBI:43474"/>
        <dbReference type="ChEBI" id="CHEBI:57416"/>
        <dbReference type="ChEBI" id="CHEBI:57822"/>
        <dbReference type="ChEBI" id="CHEBI:456216"/>
        <dbReference type="EC" id="6.3.2.4"/>
    </reaction>
</comment>
<evidence type="ECO:0000256" key="23">
    <source>
        <dbReference type="PROSITE-ProRule" id="PRU00409"/>
    </source>
</evidence>
<comment type="similarity">
    <text evidence="5 19">Belongs to the D-alanine--D-alanine ligase family.</text>
</comment>
<dbReference type="InterPro" id="IPR011761">
    <property type="entry name" value="ATP-grasp"/>
</dbReference>
<dbReference type="GO" id="GO:0008360">
    <property type="term" value="P:regulation of cell shape"/>
    <property type="evidence" value="ECO:0007669"/>
    <property type="project" value="UniProtKB-KW"/>
</dbReference>
<keyword evidence="9 22" id="KW-0479">Metal-binding</keyword>
<evidence type="ECO:0000256" key="4">
    <source>
        <dbReference type="ARBA" id="ARBA00004752"/>
    </source>
</evidence>
<dbReference type="InterPro" id="IPR011127">
    <property type="entry name" value="Dala_Dala_lig_N"/>
</dbReference>
<evidence type="ECO:0000256" key="17">
    <source>
        <dbReference type="ARBA" id="ARBA00047614"/>
    </source>
</evidence>
<keyword evidence="13 19" id="KW-0133">Cell shape</keyword>
<evidence type="ECO:0000256" key="22">
    <source>
        <dbReference type="PIRSR" id="PIRSR039102-3"/>
    </source>
</evidence>
<evidence type="ECO:0000256" key="19">
    <source>
        <dbReference type="HAMAP-Rule" id="MF_00047"/>
    </source>
</evidence>
<dbReference type="NCBIfam" id="NF002528">
    <property type="entry name" value="PRK01966.1-4"/>
    <property type="match status" value="1"/>
</dbReference>
<feature type="active site" evidence="20">
    <location>
        <position position="346"/>
    </location>
</feature>
<comment type="cofactor">
    <cofactor evidence="1">
        <name>Mn(2+)</name>
        <dbReference type="ChEBI" id="CHEBI:29035"/>
    </cofactor>
</comment>
<evidence type="ECO:0000313" key="25">
    <source>
        <dbReference type="EMBL" id="KKR97096.1"/>
    </source>
</evidence>
<dbReference type="UniPathway" id="UPA00219"/>
<evidence type="ECO:0000259" key="24">
    <source>
        <dbReference type="PROSITE" id="PS50975"/>
    </source>
</evidence>
<proteinExistence type="inferred from homology"/>
<evidence type="ECO:0000256" key="2">
    <source>
        <dbReference type="ARBA" id="ARBA00003921"/>
    </source>
</evidence>
<dbReference type="InterPro" id="IPR016185">
    <property type="entry name" value="PreATP-grasp_dom_sf"/>
</dbReference>
<feature type="binding site" evidence="22">
    <location>
        <position position="335"/>
    </location>
    <ligand>
        <name>Mg(2+)</name>
        <dbReference type="ChEBI" id="CHEBI:18420"/>
        <label>1</label>
    </ligand>
</feature>
<evidence type="ECO:0000256" key="3">
    <source>
        <dbReference type="ARBA" id="ARBA00004496"/>
    </source>
</evidence>
<evidence type="ECO:0000256" key="9">
    <source>
        <dbReference type="ARBA" id="ARBA00022723"/>
    </source>
</evidence>
<comment type="pathway">
    <text evidence="18">Glycan biosynthesis.</text>
</comment>
<dbReference type="SUPFAM" id="SSF52440">
    <property type="entry name" value="PreATP-grasp domain"/>
    <property type="match status" value="1"/>
</dbReference>
<dbReference type="PATRIC" id="fig|1619048.3.peg.762"/>
<evidence type="ECO:0000256" key="6">
    <source>
        <dbReference type="ARBA" id="ARBA00012216"/>
    </source>
</evidence>
<dbReference type="PANTHER" id="PTHR23132:SF25">
    <property type="entry name" value="D-ALANINE--D-ALANINE LIGASE A"/>
    <property type="match status" value="1"/>
</dbReference>
<evidence type="ECO:0000256" key="8">
    <source>
        <dbReference type="ARBA" id="ARBA00022598"/>
    </source>
</evidence>
<evidence type="ECO:0000256" key="12">
    <source>
        <dbReference type="ARBA" id="ARBA00022842"/>
    </source>
</evidence>
<evidence type="ECO:0000256" key="20">
    <source>
        <dbReference type="PIRSR" id="PIRSR039102-1"/>
    </source>
</evidence>
<comment type="subcellular location">
    <subcellularLocation>
        <location evidence="3 19">Cytoplasm</location>
    </subcellularLocation>
</comment>
<evidence type="ECO:0000256" key="10">
    <source>
        <dbReference type="ARBA" id="ARBA00022741"/>
    </source>
</evidence>
<gene>
    <name evidence="19" type="primary">ddl</name>
    <name evidence="25" type="ORF">UU49_C0035G0010</name>
</gene>
<dbReference type="EMBL" id="LCAV01000035">
    <property type="protein sequence ID" value="KKR97096.1"/>
    <property type="molecule type" value="Genomic_DNA"/>
</dbReference>
<dbReference type="FunFam" id="3.30.1490.20:FF:000007">
    <property type="entry name" value="D-alanine--D-alanine ligase"/>
    <property type="match status" value="1"/>
</dbReference>
<dbReference type="GO" id="GO:0008716">
    <property type="term" value="F:D-alanine-D-alanine ligase activity"/>
    <property type="evidence" value="ECO:0007669"/>
    <property type="project" value="UniProtKB-UniRule"/>
</dbReference>
<feature type="binding site" evidence="21">
    <location>
        <begin position="241"/>
        <end position="248"/>
    </location>
    <ligand>
        <name>ATP</name>
        <dbReference type="ChEBI" id="CHEBI:30616"/>
    </ligand>
</feature>
<dbReference type="NCBIfam" id="TIGR01205">
    <property type="entry name" value="D_ala_D_alaTIGR"/>
    <property type="match status" value="1"/>
</dbReference>
<comment type="pathway">
    <text evidence="4 19">Cell wall biogenesis; peptidoglycan biosynthesis.</text>
</comment>
<dbReference type="GO" id="GO:0046872">
    <property type="term" value="F:metal ion binding"/>
    <property type="evidence" value="ECO:0007669"/>
    <property type="project" value="UniProtKB-KW"/>
</dbReference>
<evidence type="ECO:0000256" key="13">
    <source>
        <dbReference type="ARBA" id="ARBA00022960"/>
    </source>
</evidence>
<keyword evidence="10 21" id="KW-0547">Nucleotide-binding</keyword>
<dbReference type="GO" id="GO:0009252">
    <property type="term" value="P:peptidoglycan biosynthetic process"/>
    <property type="evidence" value="ECO:0007669"/>
    <property type="project" value="UniProtKB-UniRule"/>
</dbReference>
<keyword evidence="14 19" id="KW-0573">Peptidoglycan synthesis</keyword>
<sequence length="384" mass="42868">MEGSHSGLVRQFRKLLCPRGHRGFKSHPFRQFSEFGIMPTKCKLNIAILFGGRSAEHEVSLQSAKNVISALDKTKYNPIPIFIDKSGRWFLNDKSGDKIALLPQSNGEITNLAHPQKKQKINAVFPILHGPFGEDGTVQGLLKLTNVPFVGASVLGSAVGMDKDVMKRLLRDADIPIGKFLVFKKTDKINFEKNVKRLGLPLFIKPANLGSSVGISKVKNKNEFTKAIAYAFKYDTKILIEEFINGREIECSVLGNDKPIASIPGEIIPSAEFYSYDAKYIDDKGARLEVPAKLINATRVKIQKLAVKAFQTLCCEGMGRVDFFLKKNGQIFVNEINTIPGFTAISMYPRLWAESGLNYTKLTDKLIQLAIDRFIKENKLKTSR</sequence>
<evidence type="ECO:0000256" key="14">
    <source>
        <dbReference type="ARBA" id="ARBA00022984"/>
    </source>
</evidence>
<comment type="cofactor">
    <cofactor evidence="22">
        <name>Mg(2+)</name>
        <dbReference type="ChEBI" id="CHEBI:18420"/>
    </cofactor>
    <cofactor evidence="22">
        <name>Mn(2+)</name>
        <dbReference type="ChEBI" id="CHEBI:29035"/>
    </cofactor>
    <text evidence="22">Binds 2 magnesium or manganese ions per subunit.</text>
</comment>
<feature type="active site" evidence="20">
    <location>
        <position position="211"/>
    </location>
</feature>
<feature type="binding site" evidence="22">
    <location>
        <position position="335"/>
    </location>
    <ligand>
        <name>Mg(2+)</name>
        <dbReference type="ChEBI" id="CHEBI:18420"/>
        <label>2</label>
    </ligand>
</feature>
<name>A0A0G0VBU1_9BACT</name>
<keyword evidence="8 19" id="KW-0436">Ligase</keyword>
<evidence type="ECO:0000256" key="15">
    <source>
        <dbReference type="ARBA" id="ARBA00023211"/>
    </source>
</evidence>
<evidence type="ECO:0000256" key="5">
    <source>
        <dbReference type="ARBA" id="ARBA00010871"/>
    </source>
</evidence>
<keyword evidence="12 22" id="KW-0460">Magnesium</keyword>
<dbReference type="GO" id="GO:0071555">
    <property type="term" value="P:cell wall organization"/>
    <property type="evidence" value="ECO:0007669"/>
    <property type="project" value="UniProtKB-KW"/>
</dbReference>
<dbReference type="EC" id="6.3.2.4" evidence="6 19"/>
<dbReference type="PANTHER" id="PTHR23132">
    <property type="entry name" value="D-ALANINE--D-ALANINE LIGASE"/>
    <property type="match status" value="1"/>
</dbReference>
<dbReference type="GO" id="GO:0005524">
    <property type="term" value="F:ATP binding"/>
    <property type="evidence" value="ECO:0007669"/>
    <property type="project" value="UniProtKB-UniRule"/>
</dbReference>
<dbReference type="STRING" id="1619048.UU49_C0035G0010"/>
<dbReference type="Pfam" id="PF07478">
    <property type="entry name" value="Dala_Dala_lig_C"/>
    <property type="match status" value="1"/>
</dbReference>
<dbReference type="InterPro" id="IPR013815">
    <property type="entry name" value="ATP_grasp_subdomain_1"/>
</dbReference>
<dbReference type="SUPFAM" id="SSF56059">
    <property type="entry name" value="Glutathione synthetase ATP-binding domain-like"/>
    <property type="match status" value="1"/>
</dbReference>
<keyword evidence="15 22" id="KW-0464">Manganese</keyword>
<feature type="active site" evidence="20">
    <location>
        <position position="56"/>
    </location>
</feature>
<comment type="function">
    <text evidence="2 19">Cell wall formation.</text>
</comment>
<dbReference type="PROSITE" id="PS50975">
    <property type="entry name" value="ATP_GRASP"/>
    <property type="match status" value="1"/>
</dbReference>
<evidence type="ECO:0000256" key="16">
    <source>
        <dbReference type="ARBA" id="ARBA00023316"/>
    </source>
</evidence>
<feature type="domain" description="ATP-grasp" evidence="24">
    <location>
        <begin position="167"/>
        <end position="368"/>
    </location>
</feature>
<feature type="binding site" evidence="22">
    <location>
        <position position="337"/>
    </location>
    <ligand>
        <name>Mg(2+)</name>
        <dbReference type="ChEBI" id="CHEBI:18420"/>
        <label>2</label>
    </ligand>
</feature>
<dbReference type="Gene3D" id="3.30.1490.20">
    <property type="entry name" value="ATP-grasp fold, A domain"/>
    <property type="match status" value="1"/>
</dbReference>
<evidence type="ECO:0000256" key="11">
    <source>
        <dbReference type="ARBA" id="ARBA00022840"/>
    </source>
</evidence>
<dbReference type="InterPro" id="IPR000291">
    <property type="entry name" value="D-Ala_lig_Van_CS"/>
</dbReference>
<evidence type="ECO:0000256" key="21">
    <source>
        <dbReference type="PIRSR" id="PIRSR039102-2"/>
    </source>
</evidence>
<dbReference type="InterPro" id="IPR005905">
    <property type="entry name" value="D_ala_D_ala"/>
</dbReference>
<keyword evidence="11 23" id="KW-0067">ATP-binding</keyword>
<dbReference type="FunFam" id="3.30.470.20:FF:000008">
    <property type="entry name" value="D-alanine--D-alanine ligase"/>
    <property type="match status" value="1"/>
</dbReference>
<keyword evidence="7 19" id="KW-0963">Cytoplasm</keyword>
<dbReference type="NCBIfam" id="NF002378">
    <property type="entry name" value="PRK01372.1"/>
    <property type="match status" value="1"/>
</dbReference>